<dbReference type="InterPro" id="IPR036812">
    <property type="entry name" value="NAD(P)_OxRdtase_dom_sf"/>
</dbReference>
<dbReference type="FunFam" id="3.20.20.100:FF:000004">
    <property type="entry name" value="Oxidoreductase, aldo/keto reductase"/>
    <property type="match status" value="1"/>
</dbReference>
<dbReference type="InterPro" id="IPR023210">
    <property type="entry name" value="NADP_OxRdtase_dom"/>
</dbReference>
<evidence type="ECO:0000313" key="3">
    <source>
        <dbReference type="EMBL" id="QDU43101.1"/>
    </source>
</evidence>
<dbReference type="KEGG" id="sdyn:Mal52_15730"/>
<keyword evidence="4" id="KW-1185">Reference proteome</keyword>
<reference evidence="3 4" key="1">
    <citation type="submission" date="2019-02" db="EMBL/GenBank/DDBJ databases">
        <title>Deep-cultivation of Planctomycetes and their phenomic and genomic characterization uncovers novel biology.</title>
        <authorList>
            <person name="Wiegand S."/>
            <person name="Jogler M."/>
            <person name="Boedeker C."/>
            <person name="Pinto D."/>
            <person name="Vollmers J."/>
            <person name="Rivas-Marin E."/>
            <person name="Kohn T."/>
            <person name="Peeters S.H."/>
            <person name="Heuer A."/>
            <person name="Rast P."/>
            <person name="Oberbeckmann S."/>
            <person name="Bunk B."/>
            <person name="Jeske O."/>
            <person name="Meyerdierks A."/>
            <person name="Storesund J.E."/>
            <person name="Kallscheuer N."/>
            <person name="Luecker S."/>
            <person name="Lage O.M."/>
            <person name="Pohl T."/>
            <person name="Merkel B.J."/>
            <person name="Hornburger P."/>
            <person name="Mueller R.-W."/>
            <person name="Bruemmer F."/>
            <person name="Labrenz M."/>
            <person name="Spormann A.M."/>
            <person name="Op den Camp H."/>
            <person name="Overmann J."/>
            <person name="Amann R."/>
            <person name="Jetten M.S.M."/>
            <person name="Mascher T."/>
            <person name="Medema M.H."/>
            <person name="Devos D.P."/>
            <person name="Kaster A.-K."/>
            <person name="Ovreas L."/>
            <person name="Rohde M."/>
            <person name="Galperin M.Y."/>
            <person name="Jogler C."/>
        </authorList>
    </citation>
    <scope>NUCLEOTIDE SEQUENCE [LARGE SCALE GENOMIC DNA]</scope>
    <source>
        <strain evidence="3 4">Mal52</strain>
    </source>
</reference>
<dbReference type="Pfam" id="PF00248">
    <property type="entry name" value="Aldo_ket_red"/>
    <property type="match status" value="1"/>
</dbReference>
<dbReference type="RefSeq" id="WP_145375155.1">
    <property type="nucleotide sequence ID" value="NZ_CP036276.1"/>
</dbReference>
<proteinExistence type="predicted"/>
<dbReference type="PANTHER" id="PTHR43364:SF4">
    <property type="entry name" value="NAD(P)-LINKED OXIDOREDUCTASE SUPERFAMILY PROTEIN"/>
    <property type="match status" value="1"/>
</dbReference>
<keyword evidence="1 3" id="KW-0560">Oxidoreductase</keyword>
<dbReference type="PANTHER" id="PTHR43364">
    <property type="entry name" value="NADH-SPECIFIC METHYLGLYOXAL REDUCTASE-RELATED"/>
    <property type="match status" value="1"/>
</dbReference>
<evidence type="ECO:0000256" key="1">
    <source>
        <dbReference type="ARBA" id="ARBA00023002"/>
    </source>
</evidence>
<name>A0A517ZKS8_9PLAN</name>
<organism evidence="3 4">
    <name type="scientific">Symmachiella dynata</name>
    <dbReference type="NCBI Taxonomy" id="2527995"/>
    <lineage>
        <taxon>Bacteria</taxon>
        <taxon>Pseudomonadati</taxon>
        <taxon>Planctomycetota</taxon>
        <taxon>Planctomycetia</taxon>
        <taxon>Planctomycetales</taxon>
        <taxon>Planctomycetaceae</taxon>
        <taxon>Symmachiella</taxon>
    </lineage>
</organism>
<dbReference type="AlphaFoldDB" id="A0A517ZKS8"/>
<dbReference type="EMBL" id="CP036276">
    <property type="protein sequence ID" value="QDU43101.1"/>
    <property type="molecule type" value="Genomic_DNA"/>
</dbReference>
<sequence length="291" mass="31968">MQYRALGNTDLKVSTIGMGCVTFGREIDRETSFTILDHAYEQGITLYDTAEAYAAGASETVLGEWIADRGVRDKIVLATKVSGTLTRQRVLSSAEESLQRLQTDCIDLFQLHSWDNETPLEETLAALSALVDQGKVRYIGCSNWTATQLRDALEITQASGGARMESVQPPYNLVQRDIEADLLPLCAEQQIGVISYSPLAAGFLTGKYSRDGEVPAGTRFDVIPGHQPIYFTDRGFSVLDELRAESERTGRSMIELALSWTFSRPDVTSVLIGARNQSHVDQALNALPVES</sequence>
<dbReference type="GO" id="GO:0005829">
    <property type="term" value="C:cytosol"/>
    <property type="evidence" value="ECO:0007669"/>
    <property type="project" value="UniProtKB-ARBA"/>
</dbReference>
<evidence type="ECO:0000259" key="2">
    <source>
        <dbReference type="Pfam" id="PF00248"/>
    </source>
</evidence>
<evidence type="ECO:0000313" key="4">
    <source>
        <dbReference type="Proteomes" id="UP000319383"/>
    </source>
</evidence>
<accession>A0A517ZKS8</accession>
<gene>
    <name evidence="3" type="primary">yhdN_1</name>
    <name evidence="3" type="ORF">Mal52_15730</name>
</gene>
<dbReference type="Proteomes" id="UP000319383">
    <property type="component" value="Chromosome"/>
</dbReference>
<protein>
    <submittedName>
        <fullName evidence="3">General stress protein 69</fullName>
        <ecNumber evidence="3">1.1.1.-</ecNumber>
    </submittedName>
</protein>
<dbReference type="GO" id="GO:0016491">
    <property type="term" value="F:oxidoreductase activity"/>
    <property type="evidence" value="ECO:0007669"/>
    <property type="project" value="UniProtKB-KW"/>
</dbReference>
<dbReference type="InterPro" id="IPR050523">
    <property type="entry name" value="AKR_Detox_Biosynth"/>
</dbReference>
<dbReference type="SUPFAM" id="SSF51430">
    <property type="entry name" value="NAD(P)-linked oxidoreductase"/>
    <property type="match status" value="1"/>
</dbReference>
<dbReference type="EC" id="1.1.1.-" evidence="3"/>
<feature type="domain" description="NADP-dependent oxidoreductase" evidence="2">
    <location>
        <begin position="16"/>
        <end position="287"/>
    </location>
</feature>
<dbReference type="Gene3D" id="3.20.20.100">
    <property type="entry name" value="NADP-dependent oxidoreductase domain"/>
    <property type="match status" value="1"/>
</dbReference>